<keyword evidence="1" id="KW-0812">Transmembrane</keyword>
<feature type="transmembrane region" description="Helical" evidence="1">
    <location>
        <begin position="88"/>
        <end position="110"/>
    </location>
</feature>
<dbReference type="PANTHER" id="PTHR37299:SF1">
    <property type="entry name" value="STAGE 0 SPORULATION PROTEIN A HOMOLOG"/>
    <property type="match status" value="1"/>
</dbReference>
<dbReference type="AlphaFoldDB" id="A0A147HSS2"/>
<dbReference type="Gene3D" id="2.40.50.1020">
    <property type="entry name" value="LytTr DNA-binding domain"/>
    <property type="match status" value="1"/>
</dbReference>
<proteinExistence type="predicted"/>
<name>A0A147HSS2_9SPHN</name>
<organism evidence="3 4">
    <name type="scientific">Sphingomonas sanguinis</name>
    <dbReference type="NCBI Taxonomy" id="33051"/>
    <lineage>
        <taxon>Bacteria</taxon>
        <taxon>Pseudomonadati</taxon>
        <taxon>Pseudomonadota</taxon>
        <taxon>Alphaproteobacteria</taxon>
        <taxon>Sphingomonadales</taxon>
        <taxon>Sphingomonadaceae</taxon>
        <taxon>Sphingomonas</taxon>
    </lineage>
</organism>
<dbReference type="GO" id="GO:0003677">
    <property type="term" value="F:DNA binding"/>
    <property type="evidence" value="ECO:0007669"/>
    <property type="project" value="InterPro"/>
</dbReference>
<dbReference type="EMBL" id="LDTD01000141">
    <property type="protein sequence ID" value="KTT67922.1"/>
    <property type="molecule type" value="Genomic_DNA"/>
</dbReference>
<dbReference type="PATRIC" id="fig|33051.3.peg.818"/>
<keyword evidence="1" id="KW-1133">Transmembrane helix</keyword>
<evidence type="ECO:0000259" key="2">
    <source>
        <dbReference type="PROSITE" id="PS50930"/>
    </source>
</evidence>
<evidence type="ECO:0000256" key="1">
    <source>
        <dbReference type="SAM" id="Phobius"/>
    </source>
</evidence>
<accession>A0A147HSS2</accession>
<dbReference type="InterPro" id="IPR007492">
    <property type="entry name" value="LytTR_DNA-bd_dom"/>
</dbReference>
<sequence>MQTIGEGGGQALVDAAANVLPLTLLAAATHILVKGQVMPRSVPVQAAAHAGLAIAFATTWYALVLVLLAFVGGLAGHGWRVSGFSGPAFTWQVFQGLVLYATVAATTYAIRGGREAATVTIVSAAPMERYLTRSGDEMVPISVRDIVSITGAQDYAEVVTLTGRHLVRMSLAEFERRLDPARFLRVHRSTIIAFDHLARAEPAGGGRMLAHMSNGDLVPVSRSGAQVLRSLVV</sequence>
<evidence type="ECO:0000313" key="4">
    <source>
        <dbReference type="Proteomes" id="UP000072867"/>
    </source>
</evidence>
<protein>
    <recommendedName>
        <fullName evidence="2">HTH LytTR-type domain-containing protein</fullName>
    </recommendedName>
</protein>
<comment type="caution">
    <text evidence="3">The sequence shown here is derived from an EMBL/GenBank/DDBJ whole genome shotgun (WGS) entry which is preliminary data.</text>
</comment>
<keyword evidence="1" id="KW-0472">Membrane</keyword>
<feature type="domain" description="HTH LytTR-type" evidence="2">
    <location>
        <begin position="133"/>
        <end position="233"/>
    </location>
</feature>
<dbReference type="InterPro" id="IPR046947">
    <property type="entry name" value="LytR-like"/>
</dbReference>
<feature type="transmembrane region" description="Helical" evidence="1">
    <location>
        <begin position="15"/>
        <end position="33"/>
    </location>
</feature>
<dbReference type="Pfam" id="PF04397">
    <property type="entry name" value="LytTR"/>
    <property type="match status" value="1"/>
</dbReference>
<dbReference type="GO" id="GO:0000156">
    <property type="term" value="F:phosphorelay response regulator activity"/>
    <property type="evidence" value="ECO:0007669"/>
    <property type="project" value="InterPro"/>
</dbReference>
<evidence type="ECO:0000313" key="3">
    <source>
        <dbReference type="EMBL" id="KTT67922.1"/>
    </source>
</evidence>
<dbReference type="PROSITE" id="PS50930">
    <property type="entry name" value="HTH_LYTTR"/>
    <property type="match status" value="1"/>
</dbReference>
<dbReference type="SMART" id="SM00850">
    <property type="entry name" value="LytTR"/>
    <property type="match status" value="1"/>
</dbReference>
<reference evidence="3 4" key="1">
    <citation type="journal article" date="2016" name="Front. Microbiol.">
        <title>Genomic Resource of Rice Seed Associated Bacteria.</title>
        <authorList>
            <person name="Midha S."/>
            <person name="Bansal K."/>
            <person name="Sharma S."/>
            <person name="Kumar N."/>
            <person name="Patil P.P."/>
            <person name="Chaudhry V."/>
            <person name="Patil P.B."/>
        </authorList>
    </citation>
    <scope>NUCLEOTIDE SEQUENCE [LARGE SCALE GENOMIC DNA]</scope>
    <source>
        <strain evidence="3 4">NS319</strain>
    </source>
</reference>
<gene>
    <name evidence="3" type="ORF">NS319_16380</name>
</gene>
<feature type="transmembrane region" description="Helical" evidence="1">
    <location>
        <begin position="54"/>
        <end position="76"/>
    </location>
</feature>
<dbReference type="PANTHER" id="PTHR37299">
    <property type="entry name" value="TRANSCRIPTIONAL REGULATOR-RELATED"/>
    <property type="match status" value="1"/>
</dbReference>
<dbReference type="Proteomes" id="UP000072867">
    <property type="component" value="Unassembled WGS sequence"/>
</dbReference>